<dbReference type="AlphaFoldDB" id="A0A1H6JMX1"/>
<dbReference type="EMBL" id="CVUD02000039">
    <property type="protein sequence ID" value="SEH60648.1"/>
    <property type="molecule type" value="Genomic_DNA"/>
</dbReference>
<proteinExistence type="predicted"/>
<name>A0A1H6JMX1_9GAMM</name>
<evidence type="ECO:0000313" key="1">
    <source>
        <dbReference type="EMBL" id="SEH60648.1"/>
    </source>
</evidence>
<evidence type="ECO:0000313" key="2">
    <source>
        <dbReference type="Proteomes" id="UP000198559"/>
    </source>
</evidence>
<reference evidence="2" key="1">
    <citation type="submission" date="2016-06" db="EMBL/GenBank/DDBJ databases">
        <authorList>
            <person name="Petersen J."/>
            <person name="Sayavedra L."/>
        </authorList>
    </citation>
    <scope>NUCLEOTIDE SEQUENCE [LARGE SCALE GENOMIC DNA]</scope>
    <source>
        <strain evidence="2">BazSymB</strain>
    </source>
</reference>
<dbReference type="Proteomes" id="UP000198559">
    <property type="component" value="Unassembled WGS sequence"/>
</dbReference>
<accession>A0A1H6JMX1</accession>
<gene>
    <name evidence="1" type="ORF">BAZSYMB_V2SCAFFOLD00042_2</name>
</gene>
<protein>
    <submittedName>
        <fullName evidence="1">Uncharacterized protein</fullName>
    </submittedName>
</protein>
<sequence length="38" mass="4738">MYLYLGNDEFIGVFPEFSHWRYHFVNNKITPRAIFQMR</sequence>
<organism evidence="1 2">
    <name type="scientific">Bathymodiolus azoricus thioautotrophic gill symbiont</name>
    <dbReference type="NCBI Taxonomy" id="235205"/>
    <lineage>
        <taxon>Bacteria</taxon>
        <taxon>Pseudomonadati</taxon>
        <taxon>Pseudomonadota</taxon>
        <taxon>Gammaproteobacteria</taxon>
        <taxon>sulfur-oxidizing symbionts</taxon>
    </lineage>
</organism>